<evidence type="ECO:0000256" key="8">
    <source>
        <dbReference type="SAM" id="MobiDB-lite"/>
    </source>
</evidence>
<feature type="transmembrane region" description="Helical" evidence="9">
    <location>
        <begin position="245"/>
        <end position="265"/>
    </location>
</feature>
<feature type="domain" description="EamA" evidence="10">
    <location>
        <begin position="189"/>
        <end position="315"/>
    </location>
</feature>
<feature type="transmembrane region" description="Helical" evidence="9">
    <location>
        <begin position="108"/>
        <end position="128"/>
    </location>
</feature>
<protein>
    <submittedName>
        <fullName evidence="11">EamA family transporter RarD</fullName>
    </submittedName>
</protein>
<keyword evidence="7 9" id="KW-0472">Membrane</keyword>
<feature type="transmembrane region" description="Helical" evidence="9">
    <location>
        <begin position="134"/>
        <end position="156"/>
    </location>
</feature>
<dbReference type="NCBIfam" id="TIGR00688">
    <property type="entry name" value="rarD"/>
    <property type="match status" value="1"/>
</dbReference>
<evidence type="ECO:0000256" key="2">
    <source>
        <dbReference type="ARBA" id="ARBA00007362"/>
    </source>
</evidence>
<comment type="similarity">
    <text evidence="2">Belongs to the EamA transporter family.</text>
</comment>
<evidence type="ECO:0000259" key="10">
    <source>
        <dbReference type="Pfam" id="PF00892"/>
    </source>
</evidence>
<feature type="compositionally biased region" description="Basic and acidic residues" evidence="8">
    <location>
        <begin position="351"/>
        <end position="361"/>
    </location>
</feature>
<evidence type="ECO:0000256" key="5">
    <source>
        <dbReference type="ARBA" id="ARBA00022692"/>
    </source>
</evidence>
<organism evidence="11">
    <name type="scientific">Gulosibacter sediminis</name>
    <dbReference type="NCBI Taxonomy" id="1729695"/>
    <lineage>
        <taxon>Bacteria</taxon>
        <taxon>Bacillati</taxon>
        <taxon>Actinomycetota</taxon>
        <taxon>Actinomycetes</taxon>
        <taxon>Micrococcales</taxon>
        <taxon>Microbacteriaceae</taxon>
        <taxon>Gulosibacter</taxon>
    </lineage>
</organism>
<name>A0ABY4MU47_9MICO</name>
<gene>
    <name evidence="11" type="primary">rarD</name>
    <name evidence="11" type="ORF">M3M28_07625</name>
</gene>
<evidence type="ECO:0000256" key="1">
    <source>
        <dbReference type="ARBA" id="ARBA00004651"/>
    </source>
</evidence>
<evidence type="ECO:0000256" key="7">
    <source>
        <dbReference type="ARBA" id="ARBA00023136"/>
    </source>
</evidence>
<dbReference type="Gene3D" id="1.10.3730.20">
    <property type="match status" value="1"/>
</dbReference>
<feature type="transmembrane region" description="Helical" evidence="9">
    <location>
        <begin position="277"/>
        <end position="297"/>
    </location>
</feature>
<feature type="transmembrane region" description="Helical" evidence="9">
    <location>
        <begin position="41"/>
        <end position="61"/>
    </location>
</feature>
<dbReference type="Pfam" id="PF00892">
    <property type="entry name" value="EamA"/>
    <property type="match status" value="1"/>
</dbReference>
<feature type="compositionally biased region" description="Basic residues" evidence="8">
    <location>
        <begin position="328"/>
        <end position="350"/>
    </location>
</feature>
<feature type="transmembrane region" description="Helical" evidence="9">
    <location>
        <begin position="67"/>
        <end position="88"/>
    </location>
</feature>
<keyword evidence="4" id="KW-1003">Cell membrane</keyword>
<evidence type="ECO:0000256" key="3">
    <source>
        <dbReference type="ARBA" id="ARBA00022448"/>
    </source>
</evidence>
<dbReference type="InterPro" id="IPR037185">
    <property type="entry name" value="EmrE-like"/>
</dbReference>
<dbReference type="InterPro" id="IPR050638">
    <property type="entry name" value="AA-Vitamin_Transporters"/>
</dbReference>
<keyword evidence="5 9" id="KW-0812">Transmembrane</keyword>
<accession>A0ABY4MU47</accession>
<dbReference type="EMBL" id="CP097160">
    <property type="protein sequence ID" value="UQN13938.1"/>
    <property type="molecule type" value="Genomic_DNA"/>
</dbReference>
<evidence type="ECO:0000313" key="11">
    <source>
        <dbReference type="EMBL" id="UQN13938.1"/>
    </source>
</evidence>
<reference evidence="11" key="1">
    <citation type="submission" date="2022-05" db="EMBL/GenBank/DDBJ databases">
        <title>Complete genome sequence of toluene-degrading Gulosibacter sediminis strain ACHW.36C.</title>
        <authorList>
            <person name="Wai A.C."/>
            <person name="Lai G.K."/>
            <person name="Griffin S.D."/>
            <person name="Leung F.C."/>
        </authorList>
    </citation>
    <scope>NUCLEOTIDE SEQUENCE [LARGE SCALE GENOMIC DNA]</scope>
    <source>
        <strain evidence="11">ACHW.36C</strain>
    </source>
</reference>
<feature type="region of interest" description="Disordered" evidence="8">
    <location>
        <begin position="323"/>
        <end position="361"/>
    </location>
</feature>
<feature type="transmembrane region" description="Helical" evidence="9">
    <location>
        <begin position="163"/>
        <end position="179"/>
    </location>
</feature>
<keyword evidence="6 9" id="KW-1133">Transmembrane helix</keyword>
<evidence type="ECO:0000256" key="6">
    <source>
        <dbReference type="ARBA" id="ARBA00022989"/>
    </source>
</evidence>
<dbReference type="PANTHER" id="PTHR32322:SF2">
    <property type="entry name" value="EAMA DOMAIN-CONTAINING PROTEIN"/>
    <property type="match status" value="1"/>
</dbReference>
<dbReference type="PANTHER" id="PTHR32322">
    <property type="entry name" value="INNER MEMBRANE TRANSPORTER"/>
    <property type="match status" value="1"/>
</dbReference>
<dbReference type="InterPro" id="IPR004626">
    <property type="entry name" value="RarD"/>
</dbReference>
<feature type="transmembrane region" description="Helical" evidence="9">
    <location>
        <begin position="303"/>
        <end position="321"/>
    </location>
</feature>
<feature type="transmembrane region" description="Helical" evidence="9">
    <location>
        <begin position="214"/>
        <end position="233"/>
    </location>
</feature>
<sequence length="361" mass="38222">MNDLVMPTTGAIQVLPQRPNADVAAQPAATSPARTANARGILTSVVASVAFAALFGIPSLLDGLDASAAFGWRIIAALPFLALILTLLRQWPEMRRILGRIRQRPTLALVLVTDGLLFGVQTWLFAWAPTSGNALAVSMGYFLLPLMLVALGVVLYRERLSGFGIAAVALAVAGVVVALATGASISWATFAVALGYPAYFVLRRRFNLDSPAALALEMTALLPIAAIFVVQPHTLAAMAATPTNWLGVALLGVLTAIGFATYSLAQRALPMSLFGMLSYLEPVLLVVVSVALLGESLTFADALTYGAIALAIGMLGLDGLPKSTRREAGRRRRPRARATGRPTRRKRRPTTQRDDAIAAGR</sequence>
<comment type="subcellular location">
    <subcellularLocation>
        <location evidence="1">Cell membrane</location>
        <topology evidence="1">Multi-pass membrane protein</topology>
    </subcellularLocation>
</comment>
<feature type="transmembrane region" description="Helical" evidence="9">
    <location>
        <begin position="185"/>
        <end position="202"/>
    </location>
</feature>
<dbReference type="SUPFAM" id="SSF103481">
    <property type="entry name" value="Multidrug resistance efflux transporter EmrE"/>
    <property type="match status" value="2"/>
</dbReference>
<dbReference type="InterPro" id="IPR000620">
    <property type="entry name" value="EamA_dom"/>
</dbReference>
<evidence type="ECO:0000256" key="4">
    <source>
        <dbReference type="ARBA" id="ARBA00022475"/>
    </source>
</evidence>
<keyword evidence="3" id="KW-0813">Transport</keyword>
<proteinExistence type="inferred from homology"/>
<evidence type="ECO:0000256" key="9">
    <source>
        <dbReference type="SAM" id="Phobius"/>
    </source>
</evidence>